<keyword evidence="4" id="KW-1185">Reference proteome</keyword>
<dbReference type="SMART" id="SM00450">
    <property type="entry name" value="RHOD"/>
    <property type="match status" value="1"/>
</dbReference>
<proteinExistence type="inferred from homology"/>
<gene>
    <name evidence="1" type="primary">trhO</name>
    <name evidence="3" type="ORF">IQ276_08095</name>
</gene>
<evidence type="ECO:0000313" key="4">
    <source>
        <dbReference type="Proteomes" id="UP000622533"/>
    </source>
</evidence>
<name>A0A8J6ZYD2_DESMC</name>
<evidence type="ECO:0000259" key="2">
    <source>
        <dbReference type="PROSITE" id="PS50206"/>
    </source>
</evidence>
<accession>A0A8J6ZYD2</accession>
<dbReference type="InterPro" id="IPR001763">
    <property type="entry name" value="Rhodanese-like_dom"/>
</dbReference>
<reference evidence="3" key="1">
    <citation type="submission" date="2020-10" db="EMBL/GenBank/DDBJ databases">
        <authorList>
            <person name="Castelo-Branco R."/>
            <person name="Eusebio N."/>
            <person name="Adriana R."/>
            <person name="Vieira A."/>
            <person name="Brugerolle De Fraissinette N."/>
            <person name="Rezende De Castro R."/>
            <person name="Schneider M.P."/>
            <person name="Vasconcelos V."/>
            <person name="Leao P.N."/>
        </authorList>
    </citation>
    <scope>NUCLEOTIDE SEQUENCE</scope>
    <source>
        <strain evidence="3">LEGE 12446</strain>
    </source>
</reference>
<sequence>MKPENIQVVATLYKFVKLPDFTEKQEPLLSYCQGQGVKGTILLAEEGINGTIAGSRQAIDSVLWFLRSDPRLADLEHKESYTQTPPFERMKVRLKQEIVTLGLPEIDPNERVGTYISPQEWNDLISDPEVTVIDTRNDYEVNIGTFQGAENPQTESFREFPDYVRHHLDPTQHKKVALFCTGGIRCEKASSFMLAQGFAEVYHLKGGILKYLQEIPAQQSLWEGECFVFDERVAVSHGLESGSYELCLCCGRPISEEDKVSPKYEQGISCAYCFDSLTDEKRARQQEKWRHYQSQVANKNKDVG</sequence>
<dbReference type="SUPFAM" id="SSF52821">
    <property type="entry name" value="Rhodanese/Cell cycle control phosphatase"/>
    <property type="match status" value="1"/>
</dbReference>
<evidence type="ECO:0000256" key="1">
    <source>
        <dbReference type="HAMAP-Rule" id="MF_00469"/>
    </source>
</evidence>
<comment type="catalytic activity">
    <reaction evidence="1">
        <text>uridine(34) in tRNA + AH2 + O2 = 5-hydroxyuridine(34) in tRNA + A + H2O</text>
        <dbReference type="Rhea" id="RHEA:64224"/>
        <dbReference type="Rhea" id="RHEA-COMP:11727"/>
        <dbReference type="Rhea" id="RHEA-COMP:13381"/>
        <dbReference type="ChEBI" id="CHEBI:13193"/>
        <dbReference type="ChEBI" id="CHEBI:15377"/>
        <dbReference type="ChEBI" id="CHEBI:15379"/>
        <dbReference type="ChEBI" id="CHEBI:17499"/>
        <dbReference type="ChEBI" id="CHEBI:65315"/>
        <dbReference type="ChEBI" id="CHEBI:136877"/>
    </reaction>
</comment>
<dbReference type="NCBIfam" id="NF001136">
    <property type="entry name" value="PRK00142.1-4"/>
    <property type="match status" value="1"/>
</dbReference>
<dbReference type="PANTHER" id="PTHR43268">
    <property type="entry name" value="THIOSULFATE SULFURTRANSFERASE/RHODANESE-LIKE DOMAIN-CONTAINING PROTEIN 2"/>
    <property type="match status" value="1"/>
</dbReference>
<dbReference type="GO" id="GO:0016705">
    <property type="term" value="F:oxidoreductase activity, acting on paired donors, with incorporation or reduction of molecular oxygen"/>
    <property type="evidence" value="ECO:0007669"/>
    <property type="project" value="UniProtKB-UniRule"/>
</dbReference>
<dbReference type="InterPro" id="IPR020936">
    <property type="entry name" value="TrhO"/>
</dbReference>
<dbReference type="GO" id="GO:0006400">
    <property type="term" value="P:tRNA modification"/>
    <property type="evidence" value="ECO:0007669"/>
    <property type="project" value="UniProtKB-UniRule"/>
</dbReference>
<feature type="domain" description="Rhodanese" evidence="2">
    <location>
        <begin position="126"/>
        <end position="220"/>
    </location>
</feature>
<comment type="similarity">
    <text evidence="1">Belongs to the TrhO family.</text>
</comment>
<keyword evidence="1" id="KW-0560">Oxidoreductase</keyword>
<dbReference type="Proteomes" id="UP000622533">
    <property type="component" value="Unassembled WGS sequence"/>
</dbReference>
<protein>
    <recommendedName>
        <fullName evidence="1">tRNA uridine(34) hydroxylase</fullName>
        <ecNumber evidence="1">1.14.-.-</ecNumber>
    </recommendedName>
    <alternativeName>
        <fullName evidence="1">tRNA hydroxylation protein O</fullName>
    </alternativeName>
</protein>
<dbReference type="PROSITE" id="PS50206">
    <property type="entry name" value="RHODANESE_3"/>
    <property type="match status" value="1"/>
</dbReference>
<comment type="function">
    <text evidence="1">Catalyzes oxygen-dependent 5-hydroxyuridine (ho5U) modification at position 34 in tRNAs.</text>
</comment>
<dbReference type="EMBL" id="JADEXS010000076">
    <property type="protein sequence ID" value="MBE9022391.1"/>
    <property type="molecule type" value="Genomic_DNA"/>
</dbReference>
<dbReference type="HAMAP" id="MF_00469">
    <property type="entry name" value="TrhO"/>
    <property type="match status" value="1"/>
</dbReference>
<dbReference type="EC" id="1.14.-.-" evidence="1"/>
<dbReference type="InterPro" id="IPR036873">
    <property type="entry name" value="Rhodanese-like_dom_sf"/>
</dbReference>
<comment type="caution">
    <text evidence="3">The sequence shown here is derived from an EMBL/GenBank/DDBJ whole genome shotgun (WGS) entry which is preliminary data.</text>
</comment>
<dbReference type="AlphaFoldDB" id="A0A8J6ZYD2"/>
<dbReference type="RefSeq" id="WP_193915045.1">
    <property type="nucleotide sequence ID" value="NZ_JADEXS020000001.1"/>
</dbReference>
<evidence type="ECO:0000313" key="3">
    <source>
        <dbReference type="EMBL" id="MBE9022391.1"/>
    </source>
</evidence>
<dbReference type="Gene3D" id="3.30.70.100">
    <property type="match status" value="1"/>
</dbReference>
<dbReference type="InterPro" id="IPR040503">
    <property type="entry name" value="TRHO_N"/>
</dbReference>
<dbReference type="CDD" id="cd01518">
    <property type="entry name" value="RHOD_YceA"/>
    <property type="match status" value="1"/>
</dbReference>
<organism evidence="3 4">
    <name type="scientific">Desmonostoc muscorum LEGE 12446</name>
    <dbReference type="NCBI Taxonomy" id="1828758"/>
    <lineage>
        <taxon>Bacteria</taxon>
        <taxon>Bacillati</taxon>
        <taxon>Cyanobacteriota</taxon>
        <taxon>Cyanophyceae</taxon>
        <taxon>Nostocales</taxon>
        <taxon>Nostocaceae</taxon>
        <taxon>Desmonostoc</taxon>
    </lineage>
</organism>
<dbReference type="PANTHER" id="PTHR43268:SF3">
    <property type="entry name" value="RHODANESE-LIKE DOMAIN-CONTAINING PROTEIN 7-RELATED"/>
    <property type="match status" value="1"/>
</dbReference>
<keyword evidence="1" id="KW-0819">tRNA processing</keyword>
<dbReference type="Pfam" id="PF00581">
    <property type="entry name" value="Rhodanese"/>
    <property type="match status" value="1"/>
</dbReference>
<dbReference type="Pfam" id="PF17773">
    <property type="entry name" value="UPF0176_N"/>
    <property type="match status" value="1"/>
</dbReference>
<dbReference type="Gene3D" id="3.40.250.10">
    <property type="entry name" value="Rhodanese-like domain"/>
    <property type="match status" value="1"/>
</dbReference>